<dbReference type="EC" id="3.1.1.-" evidence="3"/>
<dbReference type="InterPro" id="IPR001466">
    <property type="entry name" value="Beta-lactam-related"/>
</dbReference>
<keyword evidence="4" id="KW-1185">Reference proteome</keyword>
<sequence precursor="true">MLRILFILVLLTISSLPVISHAADPKLPNTAALKKIGQQMHAFVEGQQVSGVVTLVAHQGKVVHLKAVGLADMAQQRPMQTDSLFCIASMTKPMTATAVMILCDEGKLSVDDPVSKYLPDFADIELRSGPPARPLTIGDLMTHTSGVSGNQQNQGTLEATVEQFSKRTLKFQPGTQWAYSPGLSICGRIIEIVSGQPYEKFLQQRIFDPLQMTDTTFSPNAEQQTRIVTLYKPSKNKSALVTEPNWWCNLKAGRSPNPSGGLFSTAKDVARFYQMVLDGGRYGDVRIVSEKSVREMTTVQTGELEAGFTPGCGWGYGWGVVRTPQGVTRMLSPGTFGHGGAFGTQGWADPARQTIYVLMIQRTGFGNGDASDIRAGFQDLAVKAVDGNK</sequence>
<dbReference type="RefSeq" id="WP_145375833.1">
    <property type="nucleotide sequence ID" value="NZ_CP036276.1"/>
</dbReference>
<organism evidence="3 4">
    <name type="scientific">Symmachiella dynata</name>
    <dbReference type="NCBI Taxonomy" id="2527995"/>
    <lineage>
        <taxon>Bacteria</taxon>
        <taxon>Pseudomonadati</taxon>
        <taxon>Planctomycetota</taxon>
        <taxon>Planctomycetia</taxon>
        <taxon>Planctomycetales</taxon>
        <taxon>Planctomycetaceae</taxon>
        <taxon>Symmachiella</taxon>
    </lineage>
</organism>
<evidence type="ECO:0000256" key="1">
    <source>
        <dbReference type="SAM" id="SignalP"/>
    </source>
</evidence>
<name>A0A517ZMF9_9PLAN</name>
<feature type="chain" id="PRO_5021788045" evidence="1">
    <location>
        <begin position="23"/>
        <end position="389"/>
    </location>
</feature>
<dbReference type="Pfam" id="PF00144">
    <property type="entry name" value="Beta-lactamase"/>
    <property type="match status" value="1"/>
</dbReference>
<reference evidence="3 4" key="1">
    <citation type="submission" date="2019-02" db="EMBL/GenBank/DDBJ databases">
        <title>Deep-cultivation of Planctomycetes and their phenomic and genomic characterization uncovers novel biology.</title>
        <authorList>
            <person name="Wiegand S."/>
            <person name="Jogler M."/>
            <person name="Boedeker C."/>
            <person name="Pinto D."/>
            <person name="Vollmers J."/>
            <person name="Rivas-Marin E."/>
            <person name="Kohn T."/>
            <person name="Peeters S.H."/>
            <person name="Heuer A."/>
            <person name="Rast P."/>
            <person name="Oberbeckmann S."/>
            <person name="Bunk B."/>
            <person name="Jeske O."/>
            <person name="Meyerdierks A."/>
            <person name="Storesund J.E."/>
            <person name="Kallscheuer N."/>
            <person name="Luecker S."/>
            <person name="Lage O.M."/>
            <person name="Pohl T."/>
            <person name="Merkel B.J."/>
            <person name="Hornburger P."/>
            <person name="Mueller R.-W."/>
            <person name="Bruemmer F."/>
            <person name="Labrenz M."/>
            <person name="Spormann A.M."/>
            <person name="Op den Camp H."/>
            <person name="Overmann J."/>
            <person name="Amann R."/>
            <person name="Jetten M.S.M."/>
            <person name="Mascher T."/>
            <person name="Medema M.H."/>
            <person name="Devos D.P."/>
            <person name="Kaster A.-K."/>
            <person name="Ovreas L."/>
            <person name="Rohde M."/>
            <person name="Galperin M.Y."/>
            <person name="Jogler C."/>
        </authorList>
    </citation>
    <scope>NUCLEOTIDE SEQUENCE [LARGE SCALE GENOMIC DNA]</scope>
    <source>
        <strain evidence="3 4">Mal52</strain>
    </source>
</reference>
<evidence type="ECO:0000259" key="2">
    <source>
        <dbReference type="Pfam" id="PF00144"/>
    </source>
</evidence>
<keyword evidence="3" id="KW-0378">Hydrolase</keyword>
<dbReference type="InterPro" id="IPR050789">
    <property type="entry name" value="Diverse_Enzym_Activities"/>
</dbReference>
<dbReference type="PANTHER" id="PTHR43283">
    <property type="entry name" value="BETA-LACTAMASE-RELATED"/>
    <property type="match status" value="1"/>
</dbReference>
<feature type="signal peptide" evidence="1">
    <location>
        <begin position="1"/>
        <end position="22"/>
    </location>
</feature>
<dbReference type="Gene3D" id="3.40.710.10">
    <property type="entry name" value="DD-peptidase/beta-lactamase superfamily"/>
    <property type="match status" value="1"/>
</dbReference>
<gene>
    <name evidence="3" type="primary">estB</name>
    <name evidence="3" type="ORF">Mal52_21130</name>
</gene>
<dbReference type="KEGG" id="sdyn:Mal52_21130"/>
<dbReference type="InterPro" id="IPR012338">
    <property type="entry name" value="Beta-lactam/transpept-like"/>
</dbReference>
<evidence type="ECO:0000313" key="3">
    <source>
        <dbReference type="EMBL" id="QDU43637.1"/>
    </source>
</evidence>
<keyword evidence="1" id="KW-0732">Signal</keyword>
<proteinExistence type="predicted"/>
<feature type="domain" description="Beta-lactamase-related" evidence="2">
    <location>
        <begin position="41"/>
        <end position="375"/>
    </location>
</feature>
<evidence type="ECO:0000313" key="4">
    <source>
        <dbReference type="Proteomes" id="UP000319383"/>
    </source>
</evidence>
<dbReference type="EMBL" id="CP036276">
    <property type="protein sequence ID" value="QDU43637.1"/>
    <property type="molecule type" value="Genomic_DNA"/>
</dbReference>
<protein>
    <submittedName>
        <fullName evidence="3">Esterase EstB</fullName>
        <ecNumber evidence="3">3.1.1.-</ecNumber>
    </submittedName>
</protein>
<dbReference type="Proteomes" id="UP000319383">
    <property type="component" value="Chromosome"/>
</dbReference>
<dbReference type="AlphaFoldDB" id="A0A517ZMF9"/>
<dbReference type="SUPFAM" id="SSF56601">
    <property type="entry name" value="beta-lactamase/transpeptidase-like"/>
    <property type="match status" value="1"/>
</dbReference>
<accession>A0A517ZMF9</accession>
<dbReference type="GO" id="GO:0016787">
    <property type="term" value="F:hydrolase activity"/>
    <property type="evidence" value="ECO:0007669"/>
    <property type="project" value="UniProtKB-KW"/>
</dbReference>
<dbReference type="PANTHER" id="PTHR43283:SF3">
    <property type="entry name" value="BETA-LACTAMASE FAMILY PROTEIN (AFU_ORTHOLOGUE AFUA_5G07500)"/>
    <property type="match status" value="1"/>
</dbReference>